<feature type="binding site" evidence="7">
    <location>
        <position position="148"/>
    </location>
    <ligand>
        <name>substrate</name>
    </ligand>
</feature>
<dbReference type="EMBL" id="NWGY01000010">
    <property type="protein sequence ID" value="MDV3663963.1"/>
    <property type="molecule type" value="Genomic_DNA"/>
</dbReference>
<evidence type="ECO:0000259" key="8">
    <source>
        <dbReference type="Pfam" id="PF01702"/>
    </source>
</evidence>
<dbReference type="SUPFAM" id="SSF51713">
    <property type="entry name" value="tRNA-guanine transglycosylase"/>
    <property type="match status" value="1"/>
</dbReference>
<protein>
    <recommendedName>
        <fullName evidence="7">Queuine tRNA-ribosyltransferase</fullName>
        <ecNumber evidence="7">2.4.2.29</ecNumber>
    </recommendedName>
    <alternativeName>
        <fullName evidence="7">Guanine insertion enzyme</fullName>
    </alternativeName>
    <alternativeName>
        <fullName evidence="7">tRNA-guanine transglycosylase</fullName>
    </alternativeName>
</protein>
<dbReference type="NCBIfam" id="TIGR00449">
    <property type="entry name" value="tgt_general"/>
    <property type="match status" value="1"/>
</dbReference>
<feature type="binding site" evidence="7">
    <location>
        <position position="223"/>
    </location>
    <ligand>
        <name>substrate</name>
    </ligand>
</feature>
<dbReference type="PANTHER" id="PTHR46499">
    <property type="entry name" value="QUEUINE TRNA-RIBOSYLTRANSFERASE"/>
    <property type="match status" value="1"/>
</dbReference>
<sequence>MEKFFEVEQFSAKGKARAGVITTDHGKIQTPIFMPVGTVATVKTVHQRELKDDIKAQIILGNTYHLYLRPGMDVMQNAGGLHKFMNWNGPILTDSGGFQVFSLASSRKMTEEGVKFKSHIDGSYHFISPEVSMEIQRKIGADIFMAFDECTPYPCEYNQAKVSMELTHRWLKRCIEWTENNPEYYGHKQRLFPIVQGSVYSDLRKASAEVIAEAGAEGNAIGGLSVGEPEEEMYRITDEVTDILPKDKPRYLMGVGTPWNILESIGNGIDMMDCVMPTRNARNGMLFTWGGVINIKNEKWKNDFSPLDEFGTSYVDQEYTKAYVRHMFSAREYLGKQIASIHNLAFYLDLVKVAREHILAGDFYEWKDSIIPQLKSRM</sequence>
<dbReference type="Gene3D" id="3.20.20.105">
    <property type="entry name" value="Queuine tRNA-ribosyltransferase-like"/>
    <property type="match status" value="1"/>
</dbReference>
<feature type="binding site" evidence="7">
    <location>
        <begin position="94"/>
        <end position="98"/>
    </location>
    <ligand>
        <name>substrate</name>
    </ligand>
</feature>
<dbReference type="InterPro" id="IPR050076">
    <property type="entry name" value="ArchSynthase1/Queuine_TRR"/>
</dbReference>
<dbReference type="InterPro" id="IPR004803">
    <property type="entry name" value="TGT"/>
</dbReference>
<evidence type="ECO:0000256" key="7">
    <source>
        <dbReference type="HAMAP-Rule" id="MF_00168"/>
    </source>
</evidence>
<evidence type="ECO:0000256" key="4">
    <source>
        <dbReference type="ARBA" id="ARBA00022694"/>
    </source>
</evidence>
<feature type="binding site" evidence="7">
    <location>
        <position position="196"/>
    </location>
    <ligand>
        <name>substrate</name>
    </ligand>
</feature>
<comment type="caution">
    <text evidence="7">Lacks conserved residue(s) required for the propagation of feature annotation.</text>
</comment>
<comment type="similarity">
    <text evidence="7">Belongs to the queuine tRNA-ribosyltransferase family.</text>
</comment>
<keyword evidence="5 7" id="KW-0671">Queuosine biosynthesis</keyword>
<dbReference type="GO" id="GO:0005829">
    <property type="term" value="C:cytosol"/>
    <property type="evidence" value="ECO:0007669"/>
    <property type="project" value="TreeGrafter"/>
</dbReference>
<dbReference type="Proteomes" id="UP001189000">
    <property type="component" value="Unassembled WGS sequence"/>
</dbReference>
<comment type="function">
    <text evidence="7">Catalyzes the base-exchange of a guanine (G) residue with the queuine precursor 7-aminomethyl-7-deazaguanine (PreQ1) at position 34 (anticodon wobble position) in tRNAs with GU(N) anticodons (tRNA-Asp, -Asn, -His and -Tyr). Catalysis occurs through a double-displacement mechanism. The nucleophile active site attacks the C1' of nucleotide 34 to detach the guanine base from the RNA, forming a covalent enzyme-RNA intermediate. The proton acceptor active site deprotonates the incoming PreQ1, allowing a nucleophilic attack on the C1' of the ribose to form the product. After dissociation, two additional enzymatic reactions on the tRNA convert PreQ1 to queuine (Q), resulting in the hypermodified nucleoside queuosine (7-(((4,5-cis-dihydroxy-2-cyclopenten-1-yl)amino)methyl)-7-deazaguanosine).</text>
</comment>
<name>A0AAE4P1V2_9FLAO</name>
<dbReference type="Pfam" id="PF01702">
    <property type="entry name" value="TGT"/>
    <property type="match status" value="1"/>
</dbReference>
<feature type="active site" description="Proton acceptor" evidence="7">
    <location>
        <position position="94"/>
    </location>
</feature>
<keyword evidence="3 7" id="KW-0808">Transferase</keyword>
<organism evidence="9 10">
    <name type="scientific">Elizabethkingia anophelis</name>
    <dbReference type="NCBI Taxonomy" id="1117645"/>
    <lineage>
        <taxon>Bacteria</taxon>
        <taxon>Pseudomonadati</taxon>
        <taxon>Bacteroidota</taxon>
        <taxon>Flavobacteriia</taxon>
        <taxon>Flavobacteriales</taxon>
        <taxon>Weeksellaceae</taxon>
        <taxon>Elizabethkingia</taxon>
    </lineage>
</organism>
<accession>A0AAE4P1V2</accession>
<evidence type="ECO:0000256" key="2">
    <source>
        <dbReference type="ARBA" id="ARBA00022676"/>
    </source>
</evidence>
<comment type="catalytic activity">
    <reaction evidence="6 7">
        <text>7-aminomethyl-7-carbaguanine + guanosine(34) in tRNA = 7-aminomethyl-7-carbaguanosine(34) in tRNA + guanine</text>
        <dbReference type="Rhea" id="RHEA:24104"/>
        <dbReference type="Rhea" id="RHEA-COMP:10341"/>
        <dbReference type="Rhea" id="RHEA-COMP:10342"/>
        <dbReference type="ChEBI" id="CHEBI:16235"/>
        <dbReference type="ChEBI" id="CHEBI:58703"/>
        <dbReference type="ChEBI" id="CHEBI:74269"/>
        <dbReference type="ChEBI" id="CHEBI:82833"/>
        <dbReference type="EC" id="2.4.2.29"/>
    </reaction>
</comment>
<keyword evidence="4 7" id="KW-0819">tRNA processing</keyword>
<dbReference type="AlphaFoldDB" id="A0AAE4P1V2"/>
<feature type="region of interest" description="RNA binding; important for wobble base 34 recognition" evidence="7">
    <location>
        <begin position="278"/>
        <end position="282"/>
    </location>
</feature>
<feature type="domain" description="tRNA-guanine(15) transglycosylase-like" evidence="8">
    <location>
        <begin position="15"/>
        <end position="373"/>
    </location>
</feature>
<dbReference type="EC" id="2.4.2.29" evidence="7"/>
<evidence type="ECO:0000313" key="9">
    <source>
        <dbReference type="EMBL" id="MDV3663963.1"/>
    </source>
</evidence>
<dbReference type="InterPro" id="IPR002616">
    <property type="entry name" value="tRNA_ribo_trans-like"/>
</dbReference>
<dbReference type="GO" id="GO:0008479">
    <property type="term" value="F:tRNA-guanosine(34) queuine transglycosylase activity"/>
    <property type="evidence" value="ECO:0007669"/>
    <property type="project" value="UniProtKB-UniRule"/>
</dbReference>
<evidence type="ECO:0000256" key="3">
    <source>
        <dbReference type="ARBA" id="ARBA00022679"/>
    </source>
</evidence>
<evidence type="ECO:0000256" key="5">
    <source>
        <dbReference type="ARBA" id="ARBA00022785"/>
    </source>
</evidence>
<evidence type="ECO:0000313" key="10">
    <source>
        <dbReference type="Proteomes" id="UP001189000"/>
    </source>
</evidence>
<feature type="region of interest" description="RNA binding" evidence="7">
    <location>
        <begin position="254"/>
        <end position="260"/>
    </location>
</feature>
<proteinExistence type="inferred from homology"/>
<dbReference type="NCBIfam" id="TIGR00430">
    <property type="entry name" value="Q_tRNA_tgt"/>
    <property type="match status" value="1"/>
</dbReference>
<evidence type="ECO:0000256" key="1">
    <source>
        <dbReference type="ARBA" id="ARBA00004691"/>
    </source>
</evidence>
<dbReference type="HAMAP" id="MF_00168">
    <property type="entry name" value="Q_tRNA_Tgt"/>
    <property type="match status" value="1"/>
</dbReference>
<feature type="active site" description="Nucleophile" evidence="7">
    <location>
        <position position="273"/>
    </location>
</feature>
<dbReference type="PANTHER" id="PTHR46499:SF1">
    <property type="entry name" value="QUEUINE TRNA-RIBOSYLTRANSFERASE"/>
    <property type="match status" value="1"/>
</dbReference>
<gene>
    <name evidence="7" type="primary">tgt</name>
    <name evidence="9" type="ORF">CMU51_07825</name>
</gene>
<dbReference type="GO" id="GO:0008616">
    <property type="term" value="P:tRNA queuosine(34) biosynthetic process"/>
    <property type="evidence" value="ECO:0007669"/>
    <property type="project" value="UniProtKB-UniRule"/>
</dbReference>
<comment type="subunit">
    <text evidence="7">Homodimer. Within each dimer, one monomer is responsible for RNA recognition and catalysis, while the other monomer binds to the replacement base PreQ1.</text>
</comment>
<evidence type="ECO:0000256" key="6">
    <source>
        <dbReference type="ARBA" id="ARBA00050112"/>
    </source>
</evidence>
<comment type="pathway">
    <text evidence="1 7">tRNA modification; tRNA-queuosine biosynthesis.</text>
</comment>
<dbReference type="InterPro" id="IPR036511">
    <property type="entry name" value="TGT-like_sf"/>
</dbReference>
<dbReference type="FunFam" id="3.20.20.105:FF:000001">
    <property type="entry name" value="Queuine tRNA-ribosyltransferase"/>
    <property type="match status" value="1"/>
</dbReference>
<comment type="caution">
    <text evidence="9">The sequence shown here is derived from an EMBL/GenBank/DDBJ whole genome shotgun (WGS) entry which is preliminary data.</text>
</comment>
<keyword evidence="2 7" id="KW-0328">Glycosyltransferase</keyword>
<reference evidence="9" key="1">
    <citation type="submission" date="2023-02" db="EMBL/GenBank/DDBJ databases">
        <title>Elizabethkingia anophelis draft genomes.</title>
        <authorList>
            <person name="Nicholson A.C."/>
            <person name="Whitney A.M."/>
            <person name="Humrighouse B.W."/>
            <person name="Villarma A."/>
            <person name="Bell M."/>
            <person name="Mcquiston J."/>
        </authorList>
    </citation>
    <scope>NUCLEOTIDE SEQUENCE</scope>
    <source>
        <strain evidence="9">B4955</strain>
    </source>
</reference>